<comment type="caution">
    <text evidence="6">The sequence shown here is derived from an EMBL/GenBank/DDBJ whole genome shotgun (WGS) entry which is preliminary data.</text>
</comment>
<keyword evidence="3" id="KW-0479">Metal-binding</keyword>
<comment type="function">
    <text evidence="2">Catalyzes the reversible hydration of carbon dioxide to form bicarbonate.</text>
</comment>
<feature type="signal peptide" evidence="5">
    <location>
        <begin position="1"/>
        <end position="25"/>
    </location>
</feature>
<feature type="region of interest" description="Disordered" evidence="4">
    <location>
        <begin position="30"/>
        <end position="50"/>
    </location>
</feature>
<accession>A0A8J3TI52</accession>
<evidence type="ECO:0000256" key="1">
    <source>
        <dbReference type="ARBA" id="ARBA00006217"/>
    </source>
</evidence>
<name>A0A8J3TI52_9ACTN</name>
<comment type="cofactor">
    <cofactor evidence="3">
        <name>Zn(2+)</name>
        <dbReference type="ChEBI" id="CHEBI:29105"/>
    </cofactor>
    <text evidence="3">Binds 1 zinc ion per subunit.</text>
</comment>
<dbReference type="PANTHER" id="PTHR11002">
    <property type="entry name" value="CARBONIC ANHYDRASE"/>
    <property type="match status" value="1"/>
</dbReference>
<dbReference type="SUPFAM" id="SSF53056">
    <property type="entry name" value="beta-carbonic anhydrase, cab"/>
    <property type="match status" value="1"/>
</dbReference>
<dbReference type="InterPro" id="IPR001765">
    <property type="entry name" value="Carbonic_anhydrase"/>
</dbReference>
<keyword evidence="5" id="KW-0732">Signal</keyword>
<dbReference type="RefSeq" id="WP_168117868.1">
    <property type="nucleotide sequence ID" value="NZ_BOON01000046.1"/>
</dbReference>
<evidence type="ECO:0000256" key="3">
    <source>
        <dbReference type="PIRSR" id="PIRSR601765-1"/>
    </source>
</evidence>
<gene>
    <name evidence="6" type="ORF">Pme01_47060</name>
</gene>
<keyword evidence="3" id="KW-0862">Zinc</keyword>
<feature type="binding site" evidence="3">
    <location>
        <position position="151"/>
    </location>
    <ligand>
        <name>Zn(2+)</name>
        <dbReference type="ChEBI" id="CHEBI:29105"/>
    </ligand>
</feature>
<feature type="binding site" evidence="3">
    <location>
        <position position="154"/>
    </location>
    <ligand>
        <name>Zn(2+)</name>
        <dbReference type="ChEBI" id="CHEBI:29105"/>
    </ligand>
</feature>
<dbReference type="SMART" id="SM00947">
    <property type="entry name" value="Pro_CA"/>
    <property type="match status" value="1"/>
</dbReference>
<dbReference type="PROSITE" id="PS51318">
    <property type="entry name" value="TAT"/>
    <property type="match status" value="1"/>
</dbReference>
<evidence type="ECO:0000256" key="4">
    <source>
        <dbReference type="SAM" id="MobiDB-lite"/>
    </source>
</evidence>
<dbReference type="Proteomes" id="UP000599074">
    <property type="component" value="Unassembled WGS sequence"/>
</dbReference>
<keyword evidence="7" id="KW-1185">Reference proteome</keyword>
<dbReference type="Pfam" id="PF00484">
    <property type="entry name" value="Pro_CA"/>
    <property type="match status" value="1"/>
</dbReference>
<reference evidence="6" key="1">
    <citation type="submission" date="2021-01" db="EMBL/GenBank/DDBJ databases">
        <title>Whole genome shotgun sequence of Planosporangium mesophilum NBRC 109066.</title>
        <authorList>
            <person name="Komaki H."/>
            <person name="Tamura T."/>
        </authorList>
    </citation>
    <scope>NUCLEOTIDE SEQUENCE</scope>
    <source>
        <strain evidence="6">NBRC 109066</strain>
    </source>
</reference>
<evidence type="ECO:0000256" key="2">
    <source>
        <dbReference type="ARBA" id="ARBA00024993"/>
    </source>
</evidence>
<sequence>MYRTLSRRRLLRLAGLSGGAGLAAALTPPAAATPATSTTAATETITEPWPAGPRDALALLLEGNRRWVSGCPRHPHQSIARREAVAAGQSPFAVVFSCIDSRVPPELVFDRGLGDLFVVRTGGQSVDDVVLGSIEFGPAEFDTGLIMVLGHTRCGAVAATIEAVEDHAGRAPGHIQAVVDALRPAYEIAVRQPGDVVDNTVRAQTALTVARLKADDQLADRARAGALVVVGGRYDLDSGRVELVA</sequence>
<dbReference type="CDD" id="cd03378">
    <property type="entry name" value="beta_CA_cladeC"/>
    <property type="match status" value="1"/>
</dbReference>
<dbReference type="EMBL" id="BOON01000046">
    <property type="protein sequence ID" value="GII25109.1"/>
    <property type="molecule type" value="Genomic_DNA"/>
</dbReference>
<dbReference type="GO" id="GO:0008270">
    <property type="term" value="F:zinc ion binding"/>
    <property type="evidence" value="ECO:0007669"/>
    <property type="project" value="InterPro"/>
</dbReference>
<evidence type="ECO:0000313" key="7">
    <source>
        <dbReference type="Proteomes" id="UP000599074"/>
    </source>
</evidence>
<feature type="binding site" evidence="3">
    <location>
        <position position="98"/>
    </location>
    <ligand>
        <name>Zn(2+)</name>
        <dbReference type="ChEBI" id="CHEBI:29105"/>
    </ligand>
</feature>
<dbReference type="InterPro" id="IPR036874">
    <property type="entry name" value="Carbonic_anhydrase_sf"/>
</dbReference>
<protein>
    <submittedName>
        <fullName evidence="6">Carbonic anhydrase</fullName>
    </submittedName>
</protein>
<comment type="similarity">
    <text evidence="1">Belongs to the beta-class carbonic anhydrase family.</text>
</comment>
<dbReference type="InterPro" id="IPR006311">
    <property type="entry name" value="TAT_signal"/>
</dbReference>
<organism evidence="6 7">
    <name type="scientific">Planosporangium mesophilum</name>
    <dbReference type="NCBI Taxonomy" id="689768"/>
    <lineage>
        <taxon>Bacteria</taxon>
        <taxon>Bacillati</taxon>
        <taxon>Actinomycetota</taxon>
        <taxon>Actinomycetes</taxon>
        <taxon>Micromonosporales</taxon>
        <taxon>Micromonosporaceae</taxon>
        <taxon>Planosporangium</taxon>
    </lineage>
</organism>
<evidence type="ECO:0000256" key="5">
    <source>
        <dbReference type="SAM" id="SignalP"/>
    </source>
</evidence>
<evidence type="ECO:0000313" key="6">
    <source>
        <dbReference type="EMBL" id="GII25109.1"/>
    </source>
</evidence>
<dbReference type="PANTHER" id="PTHR11002:SF79">
    <property type="entry name" value="CARBONIC ANHYDRASE 2"/>
    <property type="match status" value="1"/>
</dbReference>
<dbReference type="GO" id="GO:0004089">
    <property type="term" value="F:carbonate dehydratase activity"/>
    <property type="evidence" value="ECO:0007669"/>
    <property type="project" value="InterPro"/>
</dbReference>
<dbReference type="AlphaFoldDB" id="A0A8J3TI52"/>
<feature type="chain" id="PRO_5039534812" evidence="5">
    <location>
        <begin position="26"/>
        <end position="245"/>
    </location>
</feature>
<feature type="binding site" evidence="3">
    <location>
        <position position="100"/>
    </location>
    <ligand>
        <name>Zn(2+)</name>
        <dbReference type="ChEBI" id="CHEBI:29105"/>
    </ligand>
</feature>
<proteinExistence type="inferred from homology"/>
<dbReference type="Gene3D" id="3.40.1050.10">
    <property type="entry name" value="Carbonic anhydrase"/>
    <property type="match status" value="1"/>
</dbReference>
<feature type="compositionally biased region" description="Low complexity" evidence="4">
    <location>
        <begin position="30"/>
        <end position="42"/>
    </location>
</feature>